<dbReference type="EMBL" id="JAZHBM010000003">
    <property type="protein sequence ID" value="MEF3083375.1"/>
    <property type="molecule type" value="Genomic_DNA"/>
</dbReference>
<dbReference type="Proteomes" id="UP001358324">
    <property type="component" value="Unassembled WGS sequence"/>
</dbReference>
<sequence length="826" mass="92946">MNLTLFVAILLCSYKNHGGNGMPDNKGKRARTFDTFSQANNLLETKNLEEAHSLSSFFSSSLKCINYESDPRWVEAISLTLEGKNAKLELDAYPEATAMQALFIDFYHLDIYIDTENSNLPLVFEILNDEIKCRRIILPNRFGRELYDKYNSNLRRHREDHLSYEESLELTGTTEAGVYQVGTLVSGPFGLLRSPVRRLTPPSLSLPLWHCSDVGCRVLHQVRLIDDQSPLSRAIRTLQNKQVENLGPHADWGAALRSLVIPERGTDPFSYTDLGPMVADSIHGQERAVLVAQALASDCGKRLRTALKSGPAASSELRRSPEEISAALSQGQLLQLLHLLSDDELVRLIDAAVFQQSIRIPSNEVRKSKNIPRATRHSSELSSLGVRCVGKSPLVDLCSLIWEAYTCSEKTADLEWNLRVAVGGASTRNALLLHLCKIEPSDAVRELVLSSGDVSRHIANAIGCPIDHANDSGFIDRVLWKLGFNTPRYSLPIQHLRQRLDFFSQEILAVGALKHERDRERIRSAGVNLFVSVETYLQELIRYNVWVLSSDHYLGTQFVYNTDEAMEAVANTLGPTVASGSVTVHWSTTGDNTLGTLLAYLQATLNWMKGLPSSDRSAFLRHENDLPHYYSDKFRVFPFKHTELWADSDYSALQRIYENFNSISAKLMRSKLAEIRNGLDHQRDESRFPSIDLMLAFVAHFREAMETSEALLFYPKEFWTYGTETDRYDRTTTKLYDYARRQHVLYGPSVVYDVQRSLSPKHPILIAPGSPLGFANSEITFQIANPSIHSKYWSNYPIRPPGPDSGNPNMKEASGSTNQFPDSTDL</sequence>
<evidence type="ECO:0000313" key="2">
    <source>
        <dbReference type="EMBL" id="MEF3083375.1"/>
    </source>
</evidence>
<comment type="caution">
    <text evidence="2">The sequence shown here is derived from an EMBL/GenBank/DDBJ whole genome shotgun (WGS) entry which is preliminary data.</text>
</comment>
<accession>A0ABU7WIF3</accession>
<organism evidence="2 3">
    <name type="scientific">Luteimonas flava</name>
    <dbReference type="NCBI Taxonomy" id="3115822"/>
    <lineage>
        <taxon>Bacteria</taxon>
        <taxon>Pseudomonadati</taxon>
        <taxon>Pseudomonadota</taxon>
        <taxon>Gammaproteobacteria</taxon>
        <taxon>Lysobacterales</taxon>
        <taxon>Lysobacteraceae</taxon>
        <taxon>Luteimonas</taxon>
    </lineage>
</organism>
<evidence type="ECO:0000313" key="3">
    <source>
        <dbReference type="Proteomes" id="UP001358324"/>
    </source>
</evidence>
<feature type="compositionally biased region" description="Polar residues" evidence="1">
    <location>
        <begin position="814"/>
        <end position="826"/>
    </location>
</feature>
<gene>
    <name evidence="2" type="ORF">V3391_14270</name>
</gene>
<evidence type="ECO:0000256" key="1">
    <source>
        <dbReference type="SAM" id="MobiDB-lite"/>
    </source>
</evidence>
<name>A0ABU7WIF3_9GAMM</name>
<keyword evidence="3" id="KW-1185">Reference proteome</keyword>
<reference evidence="2 3" key="1">
    <citation type="submission" date="2024-01" db="EMBL/GenBank/DDBJ databases">
        <title>Novel species of the genus Luteimonas isolated from rivers.</title>
        <authorList>
            <person name="Lu H."/>
        </authorList>
    </citation>
    <scope>NUCLEOTIDE SEQUENCE [LARGE SCALE GENOMIC DNA]</scope>
    <source>
        <strain evidence="2 3">SMYT11W</strain>
    </source>
</reference>
<dbReference type="RefSeq" id="WP_332079112.1">
    <property type="nucleotide sequence ID" value="NZ_JAZHBM010000003.1"/>
</dbReference>
<protein>
    <submittedName>
        <fullName evidence="2">Uncharacterized protein</fullName>
    </submittedName>
</protein>
<proteinExistence type="predicted"/>
<feature type="region of interest" description="Disordered" evidence="1">
    <location>
        <begin position="795"/>
        <end position="826"/>
    </location>
</feature>